<dbReference type="HOGENOM" id="CLU_188490_0_0_9"/>
<name>Q1JN17_STRPC</name>
<dbReference type="InterPro" id="IPR019493">
    <property type="entry name" value="Bacteriocin_IIb_lactacin-rel"/>
</dbReference>
<dbReference type="InterPro" id="IPR010133">
    <property type="entry name" value="Bacteriocin_signal_seq"/>
</dbReference>
<gene>
    <name evidence="1" type="ordered locus">MGAS9429_Spy0394</name>
</gene>
<accession>Q1JN17</accession>
<protein>
    <submittedName>
        <fullName evidence="1">Bacteriocin</fullName>
    </submittedName>
</protein>
<sequence length="103" mass="11089">MILFFMIFCTSSRLQRDKFKNYEKKLFDMEVKKLETFHQMTIEKLAKVEGGKNNWQANVSGVIAAGSAGAAIGFPVCGVACGYIGAKTAITLWAGVTGATGGF</sequence>
<dbReference type="Pfam" id="PF10439">
    <property type="entry name" value="Bacteriocin_IIc"/>
    <property type="match status" value="1"/>
</dbReference>
<proteinExistence type="predicted"/>
<organism evidence="1 2">
    <name type="scientific">Streptococcus pyogenes serotype M12 (strain MGAS9429)</name>
    <dbReference type="NCBI Taxonomy" id="370551"/>
    <lineage>
        <taxon>Bacteria</taxon>
        <taxon>Bacillati</taxon>
        <taxon>Bacillota</taxon>
        <taxon>Bacilli</taxon>
        <taxon>Lactobacillales</taxon>
        <taxon>Streptococcaceae</taxon>
        <taxon>Streptococcus</taxon>
    </lineage>
</organism>
<dbReference type="KEGG" id="spk:MGAS9429_Spy0394"/>
<reference evidence="1 2" key="1">
    <citation type="journal article" date="2006" name="Proc. Natl. Acad. Sci. U.S.A.">
        <title>Molecular genetic anatomy of inter- and intraserotype variation in the human bacterial pathogen group A Streptococcus.</title>
        <authorList>
            <person name="Beres S.B."/>
            <person name="Richter E.W."/>
            <person name="Nagiec M.J."/>
            <person name="Sumby P."/>
            <person name="Porcella S.F."/>
            <person name="DeLeo F.R."/>
            <person name="Musser J.M."/>
        </authorList>
    </citation>
    <scope>NUCLEOTIDE SEQUENCE [LARGE SCALE GENOMIC DNA]</scope>
    <source>
        <strain evidence="1 2">MGAS9429</strain>
    </source>
</reference>
<dbReference type="NCBIfam" id="TIGR01847">
    <property type="entry name" value="bacteriocin_sig"/>
    <property type="match status" value="1"/>
</dbReference>
<dbReference type="AlphaFoldDB" id="Q1JN17"/>
<dbReference type="Proteomes" id="UP000002433">
    <property type="component" value="Chromosome"/>
</dbReference>
<evidence type="ECO:0000313" key="2">
    <source>
        <dbReference type="Proteomes" id="UP000002433"/>
    </source>
</evidence>
<evidence type="ECO:0000313" key="1">
    <source>
        <dbReference type="EMBL" id="ABF31582.1"/>
    </source>
</evidence>
<dbReference type="EMBL" id="CP000259">
    <property type="protein sequence ID" value="ABF31582.1"/>
    <property type="molecule type" value="Genomic_DNA"/>
</dbReference>
<dbReference type="GO" id="GO:0042742">
    <property type="term" value="P:defense response to bacterium"/>
    <property type="evidence" value="ECO:0007669"/>
    <property type="project" value="InterPro"/>
</dbReference>